<dbReference type="AlphaFoldDB" id="A0A1X1V602"/>
<accession>A0A1X1V602</accession>
<protein>
    <submittedName>
        <fullName evidence="7">Cysteine dioxygenase</fullName>
    </submittedName>
</protein>
<proteinExistence type="inferred from homology"/>
<keyword evidence="3 7" id="KW-0223">Dioxygenase</keyword>
<evidence type="ECO:0000256" key="5">
    <source>
        <dbReference type="ARBA" id="ARBA00023004"/>
    </source>
</evidence>
<evidence type="ECO:0000313" key="8">
    <source>
        <dbReference type="Proteomes" id="UP000194000"/>
    </source>
</evidence>
<dbReference type="PANTHER" id="PTHR12918:SF1">
    <property type="entry name" value="CYSTEINE DIOXYGENASE TYPE 1"/>
    <property type="match status" value="1"/>
</dbReference>
<keyword evidence="2 6" id="KW-0479">Metal-binding</keyword>
<dbReference type="InterPro" id="IPR014710">
    <property type="entry name" value="RmlC-like_jellyroll"/>
</dbReference>
<feature type="binding site" evidence="6">
    <location>
        <position position="134"/>
    </location>
    <ligand>
        <name>Fe cation</name>
        <dbReference type="ChEBI" id="CHEBI:24875"/>
        <note>catalytic</note>
    </ligand>
</feature>
<dbReference type="Proteomes" id="UP000194000">
    <property type="component" value="Unassembled WGS sequence"/>
</dbReference>
<organism evidence="7 8">
    <name type="scientific">Mycobacterium fragae</name>
    <dbReference type="NCBI Taxonomy" id="1260918"/>
    <lineage>
        <taxon>Bacteria</taxon>
        <taxon>Bacillati</taxon>
        <taxon>Actinomycetota</taxon>
        <taxon>Actinomycetes</taxon>
        <taxon>Mycobacteriales</taxon>
        <taxon>Mycobacteriaceae</taxon>
        <taxon>Mycobacterium</taxon>
    </lineage>
</organism>
<dbReference type="Pfam" id="PF05995">
    <property type="entry name" value="CDO_I"/>
    <property type="match status" value="1"/>
</dbReference>
<name>A0A1X1V602_9MYCO</name>
<evidence type="ECO:0000256" key="4">
    <source>
        <dbReference type="ARBA" id="ARBA00023002"/>
    </source>
</evidence>
<evidence type="ECO:0000313" key="7">
    <source>
        <dbReference type="EMBL" id="ORV64483.1"/>
    </source>
</evidence>
<feature type="binding site" evidence="6">
    <location>
        <position position="91"/>
    </location>
    <ligand>
        <name>Fe cation</name>
        <dbReference type="ChEBI" id="CHEBI:24875"/>
        <note>catalytic</note>
    </ligand>
</feature>
<keyword evidence="4" id="KW-0560">Oxidoreductase</keyword>
<evidence type="ECO:0000256" key="1">
    <source>
        <dbReference type="ARBA" id="ARBA00006622"/>
    </source>
</evidence>
<dbReference type="CDD" id="cd10548">
    <property type="entry name" value="cupin_CDO"/>
    <property type="match status" value="1"/>
</dbReference>
<comment type="similarity">
    <text evidence="1">Belongs to the cysteine dioxygenase family.</text>
</comment>
<comment type="caution">
    <text evidence="7">The sequence shown here is derived from an EMBL/GenBank/DDBJ whole genome shotgun (WGS) entry which is preliminary data.</text>
</comment>
<keyword evidence="5 6" id="KW-0408">Iron</keyword>
<dbReference type="OrthoDB" id="4217976at2"/>
<dbReference type="STRING" id="1260918.AWC06_05205"/>
<evidence type="ECO:0000256" key="3">
    <source>
        <dbReference type="ARBA" id="ARBA00022964"/>
    </source>
</evidence>
<dbReference type="InterPro" id="IPR010300">
    <property type="entry name" value="CDO_1"/>
</dbReference>
<evidence type="ECO:0000256" key="2">
    <source>
        <dbReference type="ARBA" id="ARBA00022723"/>
    </source>
</evidence>
<dbReference type="GO" id="GO:0008198">
    <property type="term" value="F:ferrous iron binding"/>
    <property type="evidence" value="ECO:0007669"/>
    <property type="project" value="TreeGrafter"/>
</dbReference>
<sequence length="186" mass="20677">MVSANLVADPVRPRPPVVRSVPGPTRLRLADLLHTTDLTADEVLSGRYDHLLPPGSVPTDQRWFARLHGDDEVDVWLISWVPGHSTELHDHGGSLGALTLLSGSLDEFRWDGQRLRSRRLDAGDQAGFPLGWVHDVVWAPSGPPAGPTLSVHAYSPPLTVMSYYEIADDDSLRRRRTELTDQPERR</sequence>
<dbReference type="EMBL" id="LQOW01000003">
    <property type="protein sequence ID" value="ORV64483.1"/>
    <property type="molecule type" value="Genomic_DNA"/>
</dbReference>
<keyword evidence="8" id="KW-1185">Reference proteome</keyword>
<evidence type="ECO:0000256" key="6">
    <source>
        <dbReference type="PIRSR" id="PIRSR610300-51"/>
    </source>
</evidence>
<gene>
    <name evidence="7" type="ORF">AWC06_05205</name>
</gene>
<dbReference type="PANTHER" id="PTHR12918">
    <property type="entry name" value="CYSTEINE DIOXYGENASE"/>
    <property type="match status" value="1"/>
</dbReference>
<reference evidence="7 8" key="1">
    <citation type="submission" date="2016-01" db="EMBL/GenBank/DDBJ databases">
        <title>The new phylogeny of the genus Mycobacterium.</title>
        <authorList>
            <person name="Tarcisio F."/>
            <person name="Conor M."/>
            <person name="Antonella G."/>
            <person name="Elisabetta G."/>
            <person name="Giulia F.S."/>
            <person name="Sara T."/>
            <person name="Anna F."/>
            <person name="Clotilde B."/>
            <person name="Roberto B."/>
            <person name="Veronica D.S."/>
            <person name="Fabio R."/>
            <person name="Monica P."/>
            <person name="Olivier J."/>
            <person name="Enrico T."/>
            <person name="Nicola S."/>
        </authorList>
    </citation>
    <scope>NUCLEOTIDE SEQUENCE [LARGE SCALE GENOMIC DNA]</scope>
    <source>
        <strain evidence="7 8">DSM 45731</strain>
    </source>
</reference>
<dbReference type="SUPFAM" id="SSF51182">
    <property type="entry name" value="RmlC-like cupins"/>
    <property type="match status" value="1"/>
</dbReference>
<dbReference type="InterPro" id="IPR011051">
    <property type="entry name" value="RmlC_Cupin_sf"/>
</dbReference>
<feature type="binding site" evidence="6">
    <location>
        <position position="89"/>
    </location>
    <ligand>
        <name>Fe cation</name>
        <dbReference type="ChEBI" id="CHEBI:24875"/>
        <note>catalytic</note>
    </ligand>
</feature>
<dbReference type="GO" id="GO:0016702">
    <property type="term" value="F:oxidoreductase activity, acting on single donors with incorporation of molecular oxygen, incorporation of two atoms of oxygen"/>
    <property type="evidence" value="ECO:0007669"/>
    <property type="project" value="InterPro"/>
</dbReference>
<dbReference type="Gene3D" id="2.60.120.10">
    <property type="entry name" value="Jelly Rolls"/>
    <property type="match status" value="1"/>
</dbReference>
<dbReference type="RefSeq" id="WP_085193468.1">
    <property type="nucleotide sequence ID" value="NZ_JACKVI010000009.1"/>
</dbReference>